<reference evidence="2 3" key="1">
    <citation type="submission" date="2018-06" db="EMBL/GenBank/DDBJ databases">
        <title>Comparative genomics reveals the genomic features of Rhizophagus irregularis, R. cerebriforme, R. diaphanum and Gigaspora rosea, and their symbiotic lifestyle signature.</title>
        <authorList>
            <person name="Morin E."/>
            <person name="San Clemente H."/>
            <person name="Chen E.C.H."/>
            <person name="De La Providencia I."/>
            <person name="Hainaut M."/>
            <person name="Kuo A."/>
            <person name="Kohler A."/>
            <person name="Murat C."/>
            <person name="Tang N."/>
            <person name="Roy S."/>
            <person name="Loubradou J."/>
            <person name="Henrissat B."/>
            <person name="Grigoriev I.V."/>
            <person name="Corradi N."/>
            <person name="Roux C."/>
            <person name="Martin F.M."/>
        </authorList>
    </citation>
    <scope>NUCLEOTIDE SEQUENCE [LARGE SCALE GENOMIC DNA]</scope>
    <source>
        <strain evidence="2 3">DAOM 194757</strain>
    </source>
</reference>
<proteinExistence type="predicted"/>
<keyword evidence="2" id="KW-0418">Kinase</keyword>
<feature type="domain" description="Protein kinase" evidence="1">
    <location>
        <begin position="1"/>
        <end position="218"/>
    </location>
</feature>
<dbReference type="GO" id="GO:0005524">
    <property type="term" value="F:ATP binding"/>
    <property type="evidence" value="ECO:0007669"/>
    <property type="project" value="InterPro"/>
</dbReference>
<dbReference type="Gene3D" id="1.10.510.10">
    <property type="entry name" value="Transferase(Phosphotransferase) domain 1"/>
    <property type="match status" value="1"/>
</dbReference>
<sequence>MICNRCDLLIYGLTQSTETNEYLMVFQYADNGSLNKFLRKNFKDITWQTKLKLLEDISRDLYLIHYSGYIHADFHSDSQNDFLNDYTGNILQDEGISKNMKSYISDLGLSKKKDENDSEGNIYGIMPYAAPEVLSGQKFTQAADVYGFGVIMSEMSTGRRPFDGYQFDFELAVKICKGLRPEFAPGTPDCYIELAMNCMDSDPHKRPISWNVYQKVFKWNSNMISSVDASKQFLDADKIVKELPVILPQHPDHMYTSKIINTQRISSAIKATLTSIPIDSVEVPTVTNKIKIWPYI</sequence>
<gene>
    <name evidence="2" type="ORF">C2G38_2031904</name>
</gene>
<dbReference type="Proteomes" id="UP000266673">
    <property type="component" value="Unassembled WGS sequence"/>
</dbReference>
<organism evidence="2 3">
    <name type="scientific">Gigaspora rosea</name>
    <dbReference type="NCBI Taxonomy" id="44941"/>
    <lineage>
        <taxon>Eukaryota</taxon>
        <taxon>Fungi</taxon>
        <taxon>Fungi incertae sedis</taxon>
        <taxon>Mucoromycota</taxon>
        <taxon>Glomeromycotina</taxon>
        <taxon>Glomeromycetes</taxon>
        <taxon>Diversisporales</taxon>
        <taxon>Gigasporaceae</taxon>
        <taxon>Gigaspora</taxon>
    </lineage>
</organism>
<dbReference type="SUPFAM" id="SSF56112">
    <property type="entry name" value="Protein kinase-like (PK-like)"/>
    <property type="match status" value="1"/>
</dbReference>
<evidence type="ECO:0000259" key="1">
    <source>
        <dbReference type="PROSITE" id="PS50011"/>
    </source>
</evidence>
<dbReference type="STRING" id="44941.A0A397VZG1"/>
<dbReference type="InterPro" id="IPR001245">
    <property type="entry name" value="Ser-Thr/Tyr_kinase_cat_dom"/>
</dbReference>
<name>A0A397VZG1_9GLOM</name>
<accession>A0A397VZG1</accession>
<protein>
    <submittedName>
        <fullName evidence="2">Kinase-like domain-containing protein</fullName>
    </submittedName>
</protein>
<evidence type="ECO:0000313" key="3">
    <source>
        <dbReference type="Proteomes" id="UP000266673"/>
    </source>
</evidence>
<dbReference type="PROSITE" id="PS50011">
    <property type="entry name" value="PROTEIN_KINASE_DOM"/>
    <property type="match status" value="1"/>
</dbReference>
<dbReference type="EMBL" id="QKWP01000218">
    <property type="protein sequence ID" value="RIB24406.1"/>
    <property type="molecule type" value="Genomic_DNA"/>
</dbReference>
<comment type="caution">
    <text evidence="2">The sequence shown here is derived from an EMBL/GenBank/DDBJ whole genome shotgun (WGS) entry which is preliminary data.</text>
</comment>
<dbReference type="GO" id="GO:0004674">
    <property type="term" value="F:protein serine/threonine kinase activity"/>
    <property type="evidence" value="ECO:0007669"/>
    <property type="project" value="TreeGrafter"/>
</dbReference>
<dbReference type="PANTHER" id="PTHR44329">
    <property type="entry name" value="SERINE/THREONINE-PROTEIN KINASE TNNI3K-RELATED"/>
    <property type="match status" value="1"/>
</dbReference>
<dbReference type="InterPro" id="IPR051681">
    <property type="entry name" value="Ser/Thr_Kinases-Pseudokinases"/>
</dbReference>
<dbReference type="InterPro" id="IPR011009">
    <property type="entry name" value="Kinase-like_dom_sf"/>
</dbReference>
<dbReference type="InterPro" id="IPR000719">
    <property type="entry name" value="Prot_kinase_dom"/>
</dbReference>
<dbReference type="Pfam" id="PF07714">
    <property type="entry name" value="PK_Tyr_Ser-Thr"/>
    <property type="match status" value="1"/>
</dbReference>
<evidence type="ECO:0000313" key="2">
    <source>
        <dbReference type="EMBL" id="RIB24406.1"/>
    </source>
</evidence>
<dbReference type="OrthoDB" id="4062651at2759"/>
<keyword evidence="2" id="KW-0808">Transferase</keyword>
<dbReference type="AlphaFoldDB" id="A0A397VZG1"/>
<keyword evidence="3" id="KW-1185">Reference proteome</keyword>